<evidence type="ECO:0000313" key="2">
    <source>
        <dbReference type="EMBL" id="GAH93583.1"/>
    </source>
</evidence>
<comment type="caution">
    <text evidence="2">The sequence shown here is derived from an EMBL/GenBank/DDBJ whole genome shotgun (WGS) entry which is preliminary data.</text>
</comment>
<keyword evidence="1" id="KW-0472">Membrane</keyword>
<keyword evidence="1" id="KW-1133">Transmembrane helix</keyword>
<sequence>MLILGTFLEISSEDVSTTISHMKNLITDLSPFLTLIVAVGIGLIIFSVIVNVIRGK</sequence>
<keyword evidence="1" id="KW-0812">Transmembrane</keyword>
<organism evidence="2">
    <name type="scientific">marine sediment metagenome</name>
    <dbReference type="NCBI Taxonomy" id="412755"/>
    <lineage>
        <taxon>unclassified sequences</taxon>
        <taxon>metagenomes</taxon>
        <taxon>ecological metagenomes</taxon>
    </lineage>
</organism>
<gene>
    <name evidence="2" type="ORF">S06H3_00598</name>
</gene>
<protein>
    <submittedName>
        <fullName evidence="2">Uncharacterized protein</fullName>
    </submittedName>
</protein>
<accession>X1LHG4</accession>
<proteinExistence type="predicted"/>
<feature type="transmembrane region" description="Helical" evidence="1">
    <location>
        <begin position="32"/>
        <end position="53"/>
    </location>
</feature>
<reference evidence="2" key="1">
    <citation type="journal article" date="2014" name="Front. Microbiol.">
        <title>High frequency of phylogenetically diverse reductive dehalogenase-homologous genes in deep subseafloor sedimentary metagenomes.</title>
        <authorList>
            <person name="Kawai M."/>
            <person name="Futagami T."/>
            <person name="Toyoda A."/>
            <person name="Takaki Y."/>
            <person name="Nishi S."/>
            <person name="Hori S."/>
            <person name="Arai W."/>
            <person name="Tsubouchi T."/>
            <person name="Morono Y."/>
            <person name="Uchiyama I."/>
            <person name="Ito T."/>
            <person name="Fujiyama A."/>
            <person name="Inagaki F."/>
            <person name="Takami H."/>
        </authorList>
    </citation>
    <scope>NUCLEOTIDE SEQUENCE</scope>
    <source>
        <strain evidence="2">Expedition CK06-06</strain>
    </source>
</reference>
<name>X1LHG4_9ZZZZ</name>
<dbReference type="EMBL" id="BARV01000113">
    <property type="protein sequence ID" value="GAH93583.1"/>
    <property type="molecule type" value="Genomic_DNA"/>
</dbReference>
<evidence type="ECO:0000256" key="1">
    <source>
        <dbReference type="SAM" id="Phobius"/>
    </source>
</evidence>
<dbReference type="AlphaFoldDB" id="X1LHG4"/>